<dbReference type="InterPro" id="IPR035965">
    <property type="entry name" value="PAS-like_dom_sf"/>
</dbReference>
<feature type="domain" description="GGDEF" evidence="5">
    <location>
        <begin position="557"/>
        <end position="694"/>
    </location>
</feature>
<keyword evidence="1" id="KW-0472">Membrane</keyword>
<feature type="domain" description="PAC" evidence="3">
    <location>
        <begin position="318"/>
        <end position="369"/>
    </location>
</feature>
<dbReference type="InterPro" id="IPR052155">
    <property type="entry name" value="Biofilm_reg_signaling"/>
</dbReference>
<protein>
    <submittedName>
        <fullName evidence="6">EAL domain-containing protein</fullName>
    </submittedName>
</protein>
<dbReference type="InterPro" id="IPR029016">
    <property type="entry name" value="GAF-like_dom_sf"/>
</dbReference>
<proteinExistence type="predicted"/>
<feature type="domain" description="PAS" evidence="2">
    <location>
        <begin position="269"/>
        <end position="304"/>
    </location>
</feature>
<dbReference type="PROSITE" id="PS50887">
    <property type="entry name" value="GGDEF"/>
    <property type="match status" value="1"/>
</dbReference>
<dbReference type="SMART" id="SM00052">
    <property type="entry name" value="EAL"/>
    <property type="match status" value="1"/>
</dbReference>
<dbReference type="Gene3D" id="3.30.450.20">
    <property type="entry name" value="PAS domain"/>
    <property type="match status" value="1"/>
</dbReference>
<dbReference type="InterPro" id="IPR035919">
    <property type="entry name" value="EAL_sf"/>
</dbReference>
<dbReference type="InterPro" id="IPR029787">
    <property type="entry name" value="Nucleotide_cyclase"/>
</dbReference>
<reference evidence="7" key="1">
    <citation type="journal article" date="2019" name="Int. J. Syst. Evol. Microbiol.">
        <title>The Global Catalogue of Microorganisms (GCM) 10K type strain sequencing project: providing services to taxonomists for standard genome sequencing and annotation.</title>
        <authorList>
            <consortium name="The Broad Institute Genomics Platform"/>
            <consortium name="The Broad Institute Genome Sequencing Center for Infectious Disease"/>
            <person name="Wu L."/>
            <person name="Ma J."/>
        </authorList>
    </citation>
    <scope>NUCLEOTIDE SEQUENCE [LARGE SCALE GENOMIC DNA]</scope>
    <source>
        <strain evidence="7">CGMCC 4.5798</strain>
    </source>
</reference>
<evidence type="ECO:0000313" key="6">
    <source>
        <dbReference type="EMBL" id="MFC5548897.1"/>
    </source>
</evidence>
<feature type="transmembrane region" description="Helical" evidence="1">
    <location>
        <begin position="20"/>
        <end position="44"/>
    </location>
</feature>
<dbReference type="InterPro" id="IPR000160">
    <property type="entry name" value="GGDEF_dom"/>
</dbReference>
<dbReference type="CDD" id="cd00130">
    <property type="entry name" value="PAS"/>
    <property type="match status" value="1"/>
</dbReference>
<dbReference type="SUPFAM" id="SSF55781">
    <property type="entry name" value="GAF domain-like"/>
    <property type="match status" value="1"/>
</dbReference>
<dbReference type="Pfam" id="PF00563">
    <property type="entry name" value="EAL"/>
    <property type="match status" value="1"/>
</dbReference>
<keyword evidence="1" id="KW-0812">Transmembrane</keyword>
<dbReference type="CDD" id="cd01949">
    <property type="entry name" value="GGDEF"/>
    <property type="match status" value="1"/>
</dbReference>
<dbReference type="InterPro" id="IPR000014">
    <property type="entry name" value="PAS"/>
</dbReference>
<dbReference type="NCBIfam" id="TIGR00229">
    <property type="entry name" value="sensory_box"/>
    <property type="match status" value="1"/>
</dbReference>
<feature type="domain" description="EAL" evidence="4">
    <location>
        <begin position="703"/>
        <end position="957"/>
    </location>
</feature>
<dbReference type="NCBIfam" id="TIGR00254">
    <property type="entry name" value="GGDEF"/>
    <property type="match status" value="1"/>
</dbReference>
<dbReference type="Gene3D" id="3.30.70.270">
    <property type="match status" value="1"/>
</dbReference>
<dbReference type="Gene3D" id="3.20.20.450">
    <property type="entry name" value="EAL domain"/>
    <property type="match status" value="1"/>
</dbReference>
<evidence type="ECO:0000256" key="1">
    <source>
        <dbReference type="SAM" id="Phobius"/>
    </source>
</evidence>
<dbReference type="InterPro" id="IPR001633">
    <property type="entry name" value="EAL_dom"/>
</dbReference>
<evidence type="ECO:0000259" key="3">
    <source>
        <dbReference type="PROSITE" id="PS50113"/>
    </source>
</evidence>
<dbReference type="SUPFAM" id="SSF141868">
    <property type="entry name" value="EAL domain-like"/>
    <property type="match status" value="1"/>
</dbReference>
<dbReference type="EMBL" id="JBHSMZ010000006">
    <property type="protein sequence ID" value="MFC5548897.1"/>
    <property type="molecule type" value="Genomic_DNA"/>
</dbReference>
<dbReference type="CDD" id="cd01948">
    <property type="entry name" value="EAL"/>
    <property type="match status" value="1"/>
</dbReference>
<dbReference type="SUPFAM" id="SSF55073">
    <property type="entry name" value="Nucleotide cyclase"/>
    <property type="match status" value="1"/>
</dbReference>
<dbReference type="SMART" id="SM00267">
    <property type="entry name" value="GGDEF"/>
    <property type="match status" value="1"/>
</dbReference>
<sequence length="961" mass="104130">MPLPRNLTRRLPTSLLPRSLTGRVFAVFSLTMLLFLGAGMALFYRYHLLQHVEETQDAALTLVEVAAQNIEDSVVIGDYDTVKRTLGKMLFQSPFKSAAFIDVGGGALRVQAPKFERRPAPAWLSRLIASKLYEVNRVASVGGRDYGVIRVEFDADKIAAQLWALVLETASFALVAFALGMVLMHILLKRWLARLGALNSFEKDVAAGRVTAEADLHADAPTEIQEAIRAVNRSAASLRVQFGQRIDSLTNSLMQHKHAVDQAAIVSEVDTLGRILGVNELFERASGYSRAEALGRELLEFGRPAGNSAPWSPSPEVWNGEVVIKARTGSLQWYRTIVPIFDAGGSIERYLCIDIDITERKEFERAIVENAKRQTLIADLGRKALAANDLDELFEEAVQAAAHGLGTPCAALFETAQSDTGFGRQLTVRAGAGRLSQAAGLQLGCPGDPLGGAPAAGLRPWFGPLAAMHGLRGGLDAGVGRYGVLGAYTDTGRRFDGDDAVFLHGIANILGTAIERQEARQRLTWLADYDSLTKLPNRRQLGSCLEEAIAAAGRHGHRAAVMFIDLDRFKNVNDMLGHGVGDQLLVQAAARLEACARGDNVVARLGGDEFAVVLPWLAGAAREAPDAALLADRIIEALAQPFHLQGQQLFVSASIGIASYPDDGASAEQLLKSADTAMYGAKNNGRNTFQFYSAALHENAAQRIQLESQLRLALERGEFLLHYQPKLDLAGGSISGFEALLRWQHPQRGLVPPLEFISILEDTGLILPVGEWVIGEVCRQLRAWAAAGLPLPPVAINLSARQLQQADLAAVIERIVLGAGVAPDLLEFELTESMLMANPEAAVAILCRIKALGMRLSVDDFGTGYSSLAYLKRFPLDALKIDRTFVRDLPDDADDAAITKAVIRLAHSLSLKVVAEGVENIAQLRELEQYDCDEIQGYYISKPLPAADCVAFLTREQPVAA</sequence>
<evidence type="ECO:0000259" key="4">
    <source>
        <dbReference type="PROSITE" id="PS50883"/>
    </source>
</evidence>
<dbReference type="InterPro" id="IPR001610">
    <property type="entry name" value="PAC"/>
</dbReference>
<comment type="caution">
    <text evidence="6">The sequence shown here is derived from an EMBL/GenBank/DDBJ whole genome shotgun (WGS) entry which is preliminary data.</text>
</comment>
<dbReference type="PROSITE" id="PS50112">
    <property type="entry name" value="PAS"/>
    <property type="match status" value="1"/>
</dbReference>
<dbReference type="Pfam" id="PF00990">
    <property type="entry name" value="GGDEF"/>
    <property type="match status" value="1"/>
</dbReference>
<name>A0ABW0RXJ4_9BURK</name>
<evidence type="ECO:0000259" key="2">
    <source>
        <dbReference type="PROSITE" id="PS50112"/>
    </source>
</evidence>
<dbReference type="RefSeq" id="WP_379770211.1">
    <property type="nucleotide sequence ID" value="NZ_JBHSMZ010000006.1"/>
</dbReference>
<dbReference type="PANTHER" id="PTHR44757">
    <property type="entry name" value="DIGUANYLATE CYCLASE DGCP"/>
    <property type="match status" value="1"/>
</dbReference>
<dbReference type="InterPro" id="IPR000700">
    <property type="entry name" value="PAS-assoc_C"/>
</dbReference>
<feature type="transmembrane region" description="Helical" evidence="1">
    <location>
        <begin position="162"/>
        <end position="188"/>
    </location>
</feature>
<dbReference type="PROSITE" id="PS50113">
    <property type="entry name" value="PAC"/>
    <property type="match status" value="1"/>
</dbReference>
<organism evidence="6 7">
    <name type="scientific">Massilia aerilata</name>
    <dbReference type="NCBI Taxonomy" id="453817"/>
    <lineage>
        <taxon>Bacteria</taxon>
        <taxon>Pseudomonadati</taxon>
        <taxon>Pseudomonadota</taxon>
        <taxon>Betaproteobacteria</taxon>
        <taxon>Burkholderiales</taxon>
        <taxon>Oxalobacteraceae</taxon>
        <taxon>Telluria group</taxon>
        <taxon>Massilia</taxon>
    </lineage>
</organism>
<dbReference type="SMART" id="SM00086">
    <property type="entry name" value="PAC"/>
    <property type="match status" value="1"/>
</dbReference>
<dbReference type="Gene3D" id="3.30.450.40">
    <property type="match status" value="1"/>
</dbReference>
<dbReference type="SUPFAM" id="SSF55785">
    <property type="entry name" value="PYP-like sensor domain (PAS domain)"/>
    <property type="match status" value="1"/>
</dbReference>
<evidence type="ECO:0000259" key="5">
    <source>
        <dbReference type="PROSITE" id="PS50887"/>
    </source>
</evidence>
<keyword evidence="7" id="KW-1185">Reference proteome</keyword>
<dbReference type="Proteomes" id="UP001596086">
    <property type="component" value="Unassembled WGS sequence"/>
</dbReference>
<dbReference type="InterPro" id="IPR043128">
    <property type="entry name" value="Rev_trsase/Diguanyl_cyclase"/>
</dbReference>
<gene>
    <name evidence="6" type="ORF">ACFPO9_10250</name>
</gene>
<dbReference type="PROSITE" id="PS50883">
    <property type="entry name" value="EAL"/>
    <property type="match status" value="1"/>
</dbReference>
<dbReference type="Pfam" id="PF13426">
    <property type="entry name" value="PAS_9"/>
    <property type="match status" value="1"/>
</dbReference>
<dbReference type="PANTHER" id="PTHR44757:SF2">
    <property type="entry name" value="BIOFILM ARCHITECTURE MAINTENANCE PROTEIN MBAA"/>
    <property type="match status" value="1"/>
</dbReference>
<keyword evidence="1" id="KW-1133">Transmembrane helix</keyword>
<evidence type="ECO:0000313" key="7">
    <source>
        <dbReference type="Proteomes" id="UP001596086"/>
    </source>
</evidence>
<accession>A0ABW0RXJ4</accession>